<evidence type="ECO:0000256" key="9">
    <source>
        <dbReference type="ARBA" id="ARBA00023180"/>
    </source>
</evidence>
<evidence type="ECO:0000256" key="11">
    <source>
        <dbReference type="SAM" id="MobiDB-lite"/>
    </source>
</evidence>
<dbReference type="SUPFAM" id="SSF82671">
    <property type="entry name" value="SEA domain"/>
    <property type="match status" value="2"/>
</dbReference>
<feature type="compositionally biased region" description="Basic and acidic residues" evidence="11">
    <location>
        <begin position="1986"/>
        <end position="2000"/>
    </location>
</feature>
<feature type="region of interest" description="Disordered" evidence="11">
    <location>
        <begin position="190"/>
        <end position="218"/>
    </location>
</feature>
<dbReference type="SMART" id="SM00200">
    <property type="entry name" value="SEA"/>
    <property type="match status" value="2"/>
</dbReference>
<keyword evidence="7 12" id="KW-0732">Signal</keyword>
<dbReference type="PANTHER" id="PTHR12199:SF4">
    <property type="entry name" value="INTERPHOTORECEPTOR MATRIX PROTEOGLYCAN 2"/>
    <property type="match status" value="1"/>
</dbReference>
<feature type="region of interest" description="Disordered" evidence="11">
    <location>
        <begin position="1894"/>
        <end position="1916"/>
    </location>
</feature>
<feature type="compositionally biased region" description="Polar residues" evidence="11">
    <location>
        <begin position="1558"/>
        <end position="1567"/>
    </location>
</feature>
<feature type="compositionally biased region" description="Low complexity" evidence="11">
    <location>
        <begin position="2086"/>
        <end position="2099"/>
    </location>
</feature>
<evidence type="ECO:0000256" key="12">
    <source>
        <dbReference type="SAM" id="SignalP"/>
    </source>
</evidence>
<feature type="compositionally biased region" description="Low complexity" evidence="11">
    <location>
        <begin position="1764"/>
        <end position="1779"/>
    </location>
</feature>
<feature type="signal peptide" evidence="12">
    <location>
        <begin position="1"/>
        <end position="28"/>
    </location>
</feature>
<feature type="compositionally biased region" description="Gly residues" evidence="11">
    <location>
        <begin position="537"/>
        <end position="546"/>
    </location>
</feature>
<proteinExistence type="predicted"/>
<evidence type="ECO:0000256" key="2">
    <source>
        <dbReference type="ARBA" id="ARBA00004504"/>
    </source>
</evidence>
<dbReference type="CDD" id="cd00063">
    <property type="entry name" value="FN3"/>
    <property type="match status" value="2"/>
</dbReference>
<dbReference type="SMART" id="SM00060">
    <property type="entry name" value="FN3"/>
    <property type="match status" value="2"/>
</dbReference>
<dbReference type="GO" id="GO:0001917">
    <property type="term" value="C:photoreceptor inner segment"/>
    <property type="evidence" value="ECO:0007669"/>
    <property type="project" value="UniProtKB-SubCell"/>
</dbReference>
<evidence type="ECO:0000256" key="8">
    <source>
        <dbReference type="ARBA" id="ARBA00022737"/>
    </source>
</evidence>
<dbReference type="EMBL" id="CP026243">
    <property type="protein sequence ID" value="AWO95491.1"/>
    <property type="molecule type" value="Genomic_DNA"/>
</dbReference>
<evidence type="ECO:0000256" key="1">
    <source>
        <dbReference type="ARBA" id="ARBA00004437"/>
    </source>
</evidence>
<feature type="domain" description="Fibronectin type-III" evidence="14">
    <location>
        <begin position="2168"/>
        <end position="2259"/>
    </location>
</feature>
<organism evidence="15 16">
    <name type="scientific">Scophthalmus maximus</name>
    <name type="common">Turbot</name>
    <name type="synonym">Psetta maxima</name>
    <dbReference type="NCBI Taxonomy" id="52904"/>
    <lineage>
        <taxon>Eukaryota</taxon>
        <taxon>Metazoa</taxon>
        <taxon>Chordata</taxon>
        <taxon>Craniata</taxon>
        <taxon>Vertebrata</taxon>
        <taxon>Euteleostomi</taxon>
        <taxon>Actinopterygii</taxon>
        <taxon>Neopterygii</taxon>
        <taxon>Teleostei</taxon>
        <taxon>Neoteleostei</taxon>
        <taxon>Acanthomorphata</taxon>
        <taxon>Carangaria</taxon>
        <taxon>Pleuronectiformes</taxon>
        <taxon>Pleuronectoidei</taxon>
        <taxon>Scophthalmidae</taxon>
        <taxon>Scophthalmus</taxon>
    </lineage>
</organism>
<name>A0A2U9AV43_SCOMX</name>
<feature type="compositionally biased region" description="Basic residues" evidence="11">
    <location>
        <begin position="1676"/>
        <end position="1685"/>
    </location>
</feature>
<accession>A0A2U9AV43</accession>
<gene>
    <name evidence="15" type="ORF">SMAX5B_002106</name>
</gene>
<dbReference type="Pfam" id="PF21731">
    <property type="entry name" value="TARSH_C"/>
    <property type="match status" value="1"/>
</dbReference>
<dbReference type="GO" id="GO:0005540">
    <property type="term" value="F:hyaluronic acid binding"/>
    <property type="evidence" value="ECO:0007669"/>
    <property type="project" value="TreeGrafter"/>
</dbReference>
<dbReference type="InterPro" id="IPR013783">
    <property type="entry name" value="Ig-like_fold"/>
</dbReference>
<keyword evidence="5" id="KW-0272">Extracellular matrix</keyword>
<feature type="region of interest" description="Disordered" evidence="11">
    <location>
        <begin position="1309"/>
        <end position="1338"/>
    </location>
</feature>
<evidence type="ECO:0000256" key="4">
    <source>
        <dbReference type="ARBA" id="ARBA00022525"/>
    </source>
</evidence>
<evidence type="ECO:0000256" key="7">
    <source>
        <dbReference type="ARBA" id="ARBA00022729"/>
    </source>
</evidence>
<dbReference type="Pfam" id="PF00041">
    <property type="entry name" value="fn3"/>
    <property type="match status" value="1"/>
</dbReference>
<keyword evidence="8" id="KW-0677">Repeat</keyword>
<dbReference type="GO" id="GO:0008201">
    <property type="term" value="F:heparin binding"/>
    <property type="evidence" value="ECO:0007669"/>
    <property type="project" value="UniProtKB-KW"/>
</dbReference>
<feature type="region of interest" description="Disordered" evidence="11">
    <location>
        <begin position="2070"/>
        <end position="2106"/>
    </location>
</feature>
<dbReference type="Pfam" id="PF01390">
    <property type="entry name" value="SEA"/>
    <property type="match status" value="2"/>
</dbReference>
<evidence type="ECO:0000259" key="14">
    <source>
        <dbReference type="PROSITE" id="PS50853"/>
    </source>
</evidence>
<dbReference type="PANTHER" id="PTHR12199">
    <property type="entry name" value="INTERPHOTORECEPTOR MATRIX PROTEOGLYCAN"/>
    <property type="match status" value="1"/>
</dbReference>
<dbReference type="GO" id="GO:0001750">
    <property type="term" value="C:photoreceptor outer segment"/>
    <property type="evidence" value="ECO:0007669"/>
    <property type="project" value="UniProtKB-SubCell"/>
</dbReference>
<reference evidence="15 16" key="1">
    <citation type="submission" date="2017-12" db="EMBL/GenBank/DDBJ databases">
        <title>Integrating genomic resources of turbot (Scophthalmus maximus) in depth evaluation of genetic and physical mapping variation across individuals.</title>
        <authorList>
            <person name="Martinez P."/>
        </authorList>
    </citation>
    <scope>NUCLEOTIDE SEQUENCE [LARGE SCALE GENOMIC DNA]</scope>
</reference>
<keyword evidence="10" id="KW-0966">Cell projection</keyword>
<dbReference type="Gene3D" id="3.30.70.960">
    <property type="entry name" value="SEA domain"/>
    <property type="match status" value="1"/>
</dbReference>
<evidence type="ECO:0000256" key="6">
    <source>
        <dbReference type="ARBA" id="ARBA00022674"/>
    </source>
</evidence>
<evidence type="ECO:0000313" key="16">
    <source>
        <dbReference type="Proteomes" id="UP000246464"/>
    </source>
</evidence>
<comment type="subcellular location">
    <subcellularLocation>
        <location evidence="2">Cell projection</location>
        <location evidence="2">Cilium</location>
        <location evidence="2">Photoreceptor outer segment</location>
    </subcellularLocation>
    <subcellularLocation>
        <location evidence="1">Photoreceptor inner segment</location>
    </subcellularLocation>
    <subcellularLocation>
        <location evidence="3">Secreted</location>
        <location evidence="3">Extracellular space</location>
        <location evidence="3">Extracellular matrix</location>
        <location evidence="3">Interphotoreceptor matrix</location>
    </subcellularLocation>
</comment>
<keyword evidence="15" id="KW-0675">Receptor</keyword>
<evidence type="ECO:0000256" key="10">
    <source>
        <dbReference type="ARBA" id="ARBA00023273"/>
    </source>
</evidence>
<dbReference type="GO" id="GO:0033165">
    <property type="term" value="C:interphotoreceptor matrix"/>
    <property type="evidence" value="ECO:0007669"/>
    <property type="project" value="UniProtKB-SubCell"/>
</dbReference>
<evidence type="ECO:0000313" key="15">
    <source>
        <dbReference type="EMBL" id="AWO95491.1"/>
    </source>
</evidence>
<evidence type="ECO:0000256" key="5">
    <source>
        <dbReference type="ARBA" id="ARBA00022530"/>
    </source>
</evidence>
<dbReference type="PROSITE" id="PS50024">
    <property type="entry name" value="SEA"/>
    <property type="match status" value="2"/>
</dbReference>
<feature type="region of interest" description="Disordered" evidence="11">
    <location>
        <begin position="948"/>
        <end position="967"/>
    </location>
</feature>
<dbReference type="InterPro" id="IPR036116">
    <property type="entry name" value="FN3_sf"/>
</dbReference>
<dbReference type="GO" id="GO:0007601">
    <property type="term" value="P:visual perception"/>
    <property type="evidence" value="ECO:0007669"/>
    <property type="project" value="InterPro"/>
</dbReference>
<feature type="compositionally biased region" description="Polar residues" evidence="11">
    <location>
        <begin position="1786"/>
        <end position="1815"/>
    </location>
</feature>
<feature type="chain" id="PRO_5016139387" evidence="12">
    <location>
        <begin position="29"/>
        <end position="2400"/>
    </location>
</feature>
<protein>
    <submittedName>
        <fullName evidence="15">Putative interphotoreceptor matrix proteoglycan 2-like</fullName>
    </submittedName>
</protein>
<feature type="region of interest" description="Disordered" evidence="11">
    <location>
        <begin position="464"/>
        <end position="592"/>
    </location>
</feature>
<dbReference type="InterPro" id="IPR000082">
    <property type="entry name" value="SEA_dom"/>
</dbReference>
<dbReference type="Proteomes" id="UP000246464">
    <property type="component" value="Chromosome 1"/>
</dbReference>
<dbReference type="STRING" id="52904.ENSSMAP00000003024"/>
<keyword evidence="9" id="KW-0325">Glycoprotein</keyword>
<evidence type="ECO:0000259" key="13">
    <source>
        <dbReference type="PROSITE" id="PS50024"/>
    </source>
</evidence>
<dbReference type="Gene3D" id="2.60.40.10">
    <property type="entry name" value="Immunoglobulins"/>
    <property type="match status" value="2"/>
</dbReference>
<feature type="domain" description="SEA" evidence="13">
    <location>
        <begin position="1032"/>
        <end position="1145"/>
    </location>
</feature>
<dbReference type="PROSITE" id="PS50853">
    <property type="entry name" value="FN3"/>
    <property type="match status" value="2"/>
</dbReference>
<feature type="region of interest" description="Disordered" evidence="11">
    <location>
        <begin position="1935"/>
        <end position="2056"/>
    </location>
</feature>
<keyword evidence="4" id="KW-0964">Secreted</keyword>
<keyword evidence="16" id="KW-1185">Reference proteome</keyword>
<sequence length="2400" mass="264733">MSGTCGRLLLWTLGAALLSGVMFTETDAARELKQDCRHGDCPSVPDSDQLVYRRHAGLTRRRRNILFPSGVKLCTQETLDQAIANHLNYFHLRVCQETVWEAFKIFWDRLPERDEYQDWVGRCMDGSFSVTDIGSFFSQSDEHISLIRNDTGKIMTDAPAEVPSESSEERGVTAASTQATTKYIVEYNNGNFPDPTQRPRDVDDSLPGNNGFGLEDKEENSIGNEIDDTLSRPPRPLTEQVVELSIRLRGETYNDALRDPSSFQHQQLVRHFTRKIEDAFERLPGFKDVYVVEFRPQKDLERGLVVLVHYTITLEIDGGGVPNDTLDFISLQNNLVEKNYPGAAEQPTVVYTITDFRNFITEALHKDNFMTNSSLETQADPLQLENAENLLPSGKPTSRPADTLENMDNVLAAEKPPDAPSHEAASGHVHHKKDDFLFDPFVAWKDPQSGGVSENDVFMFDESAAPLPSGEFPGLEPTDEDNNGKIEDEGFLLSNSPGTGDDTTRGDRAFGPGGPSAGPPPSVRPQPGSESKLDEGSGAGFSGDGPGADLWSRQPSVTSDRTGFYNGGDSSWEVLPPPDLEETDGDDEDQDKEGVFESPIVEEDDLVAMGVQLTNVPSLWTTTVPAFEEPVLDGGIEEPIPDQVPVTLHISTDPQYLTTTQAPVFLPRGTLTVELSVQTLEVSGIYDEDSLTGPQMIVERVTDSPEPEAWPREAPVFVGPTYSAVNLQETTEVVAVTSVVTVGSAEDASIKEEVEGILAAEVPDTEESPSFVEVQAVTVKESSFDIVTEEPSDLGVLTDKPDLLLPEPADRDEVEILEEQQIGSPDPTTTPTHTVTEGLDRDLVEDEVMVVTTTAAAPVSTSSINSHHSNIMALSPEKESPFTRVADSVPEDEELVHDEDLNHVDVDEVPISTPTSTVVDANEDESSPTEELLGAPVQEEDLNTTLTGTSQGEVDTDIPQTNSSSLQEVHRSTPASEIQMFEHDSSHVPSIDVSFDVFQFDRVATEGDSSGFSSGAHGSDLEAFALPSRPGRDLSVFFSLRVTNMAFSMDLFNKSSAEYKALEQRFLQLLVPYLQSNLNNFQNLEILNFRNGSIVVNSRMRFGKPVPRGVTNVVYLILEDFANTAYQTMNLAIDKYSLDVESGDRADPCKFQACNEFSRCMVNRWSSEAECVCNAGYVSVDGLPCQSVCEVQHDFCLNDGKCDILPDKGAICRCRVGQNWWYRGEHCEEYVSEPLVVGIAIASVAGFLMVVAGIIFFLARTLREQYDGEDSEDPVRGGNSVPTLERAAKFNPSDPVTAQYYRRYEDDTPQFYRRRDTDGPEYSSPASAGGSKDLSSGDMQHLYQNSTLTTEEIQERLRIIELCSRDQHFVDFVRQTRVERKVKAGRQNMKVRIKATGDTIVMKFVRPNPDVKLEGYVLGYGSSLFSRQFIQLPQDGRPYEAEMDAEPKYLVAVQPLPVNDVKKHCTGKVNLEKPLHLVVGSISPTAVLLSWGNDLKMPYEGDVMNQCLEDGFYTIRYRERSRKWNYQTCPTSDTVVDHLKPNTPYEFGVRSNKDERSSSWSKPLVHSTNMGNQKVQKTFRLRNPLVKPLKPVKPLGPLTLFPPHPVNGTKTRQRVQAGFTNSSHWSKAQQIISVESVKSLTFHNSHHNNNNTLCTTGRSRDFLLHSNTRGSSERRARSRHPRANRMRCLSLPPRSLNDLMRHSVTRQALVYFSDPAASAERGRGLGHAAVLIGCMRAACFGPDEGNSVRNDSERPADPRPPALPRLRPTTSSPLTRSPSGGDGPQGRTTQTSNAPQNPQNSAGEGRSMQTPSPTGRSRPASGFRLFPLANHRPHPSSSRPRTSGTPGVSRFFSSVTFGFLPTVDGNPPRRLSPPQLAAWFRQRPETVSRYRLTTLPSGPRAVGSARSSSTSSSHERLTPLRTLCFRTSVYLTDQRTDVPGDQRSGVPGGQKSVVPGDQRSDVPGDQRSVVPVDQRSDVPGCQRSDVPGDQRSDVPVDQRSDVPGGQRSDVPGGQRSDVPGDQRSVVPGGSAARPATPINKRPNLVGTPGETDKLNNFKQTDKLLPILKPKVPAATTKPTKRERRPTTTTTATPTTPATRQGTWEDSDLFQSQPASDLDALGRKRYVAPHVVYQTGKKPNEPCSITSSLNFFPGAELGETNVTAPPRNPPSNLTVVTVEGCPSFIILDWEKTDNDTTEYEVISTAKGPDGEQVSVLTTNQTHTAVENLRPESSYEFKVKPKNELGVGPLSEPVSFNTESADPRVSENVSGKDAIWTQFPFKTDSYSDCHGKQYVKRTWYRKFVGVQLCNSLRYKIYLSDSLNGKFYNIGDQTGFGEDHCQFVDSFLDGRTGRQLRADQLPSRPGFYRAVRQEPVIFGPIGAHSHVSYVSWYECGTPIPGKW</sequence>
<dbReference type="InterPro" id="IPR003961">
    <property type="entry name" value="FN3_dom"/>
</dbReference>
<dbReference type="InterPro" id="IPR049109">
    <property type="entry name" value="TARSH/FNDC1_C"/>
</dbReference>
<dbReference type="InterPro" id="IPR036364">
    <property type="entry name" value="SEA_dom_sf"/>
</dbReference>
<feature type="compositionally biased region" description="Acidic residues" evidence="11">
    <location>
        <begin position="579"/>
        <end position="591"/>
    </location>
</feature>
<feature type="region of interest" description="Disordered" evidence="11">
    <location>
        <begin position="1546"/>
        <end position="1567"/>
    </location>
</feature>
<feature type="region of interest" description="Disordered" evidence="11">
    <location>
        <begin position="1745"/>
        <end position="1849"/>
    </location>
</feature>
<feature type="domain" description="SEA" evidence="13">
    <location>
        <begin position="238"/>
        <end position="356"/>
    </location>
</feature>
<dbReference type="InterPro" id="IPR039861">
    <property type="entry name" value="IMPG"/>
</dbReference>
<evidence type="ECO:0000256" key="3">
    <source>
        <dbReference type="ARBA" id="ARBA00004593"/>
    </source>
</evidence>
<feature type="compositionally biased region" description="Low complexity" evidence="11">
    <location>
        <begin position="1835"/>
        <end position="1847"/>
    </location>
</feature>
<dbReference type="SUPFAM" id="SSF49265">
    <property type="entry name" value="Fibronectin type III"/>
    <property type="match status" value="1"/>
</dbReference>
<keyword evidence="6" id="KW-0358">Heparin-binding</keyword>
<feature type="region of interest" description="Disordered" evidence="11">
    <location>
        <begin position="1666"/>
        <end position="1686"/>
    </location>
</feature>
<feature type="domain" description="Fibronectin type-III" evidence="14">
    <location>
        <begin position="1473"/>
        <end position="1571"/>
    </location>
</feature>